<evidence type="ECO:0000313" key="2">
    <source>
        <dbReference type="EMBL" id="KAF0910148.1"/>
    </source>
</evidence>
<reference evidence="2 3" key="1">
    <citation type="submission" date="2019-11" db="EMBL/GenBank/DDBJ databases">
        <title>Whole genome sequence of Oryza granulata.</title>
        <authorList>
            <person name="Li W."/>
        </authorList>
    </citation>
    <scope>NUCLEOTIDE SEQUENCE [LARGE SCALE GENOMIC DNA]</scope>
    <source>
        <strain evidence="3">cv. Menghai</strain>
        <tissue evidence="2">Leaf</tissue>
    </source>
</reference>
<proteinExistence type="predicted"/>
<dbReference type="EMBL" id="SPHZ02000006">
    <property type="protein sequence ID" value="KAF0910148.1"/>
    <property type="molecule type" value="Genomic_DNA"/>
</dbReference>
<keyword evidence="3" id="KW-1185">Reference proteome</keyword>
<sequence length="63" mass="6645">MAAGRRLAADGPARGGDERKLGLVGRSAPRSKAVGLQRDTSSSSGLGEAGRSEVREEDGWRHR</sequence>
<name>A0A6G1DBT3_9ORYZ</name>
<feature type="region of interest" description="Disordered" evidence="1">
    <location>
        <begin position="1"/>
        <end position="63"/>
    </location>
</feature>
<evidence type="ECO:0000313" key="3">
    <source>
        <dbReference type="Proteomes" id="UP000479710"/>
    </source>
</evidence>
<organism evidence="2 3">
    <name type="scientific">Oryza meyeriana var. granulata</name>
    <dbReference type="NCBI Taxonomy" id="110450"/>
    <lineage>
        <taxon>Eukaryota</taxon>
        <taxon>Viridiplantae</taxon>
        <taxon>Streptophyta</taxon>
        <taxon>Embryophyta</taxon>
        <taxon>Tracheophyta</taxon>
        <taxon>Spermatophyta</taxon>
        <taxon>Magnoliopsida</taxon>
        <taxon>Liliopsida</taxon>
        <taxon>Poales</taxon>
        <taxon>Poaceae</taxon>
        <taxon>BOP clade</taxon>
        <taxon>Oryzoideae</taxon>
        <taxon>Oryzeae</taxon>
        <taxon>Oryzinae</taxon>
        <taxon>Oryza</taxon>
        <taxon>Oryza meyeriana</taxon>
    </lineage>
</organism>
<evidence type="ECO:0000256" key="1">
    <source>
        <dbReference type="SAM" id="MobiDB-lite"/>
    </source>
</evidence>
<protein>
    <submittedName>
        <fullName evidence="2">Uncharacterized protein</fullName>
    </submittedName>
</protein>
<dbReference type="Proteomes" id="UP000479710">
    <property type="component" value="Unassembled WGS sequence"/>
</dbReference>
<accession>A0A6G1DBT3</accession>
<comment type="caution">
    <text evidence="2">The sequence shown here is derived from an EMBL/GenBank/DDBJ whole genome shotgun (WGS) entry which is preliminary data.</text>
</comment>
<dbReference type="AlphaFoldDB" id="A0A6G1DBT3"/>
<feature type="compositionally biased region" description="Basic and acidic residues" evidence="1">
    <location>
        <begin position="50"/>
        <end position="63"/>
    </location>
</feature>
<gene>
    <name evidence="2" type="ORF">E2562_001365</name>
</gene>